<dbReference type="Proteomes" id="UP000023152">
    <property type="component" value="Unassembled WGS sequence"/>
</dbReference>
<dbReference type="SUPFAM" id="SSF50965">
    <property type="entry name" value="Galactose oxidase, central domain"/>
    <property type="match status" value="1"/>
</dbReference>
<dbReference type="InterPro" id="IPR015915">
    <property type="entry name" value="Kelch-typ_b-propeller"/>
</dbReference>
<dbReference type="AlphaFoldDB" id="X6N6K6"/>
<organism evidence="1 2">
    <name type="scientific">Reticulomyxa filosa</name>
    <dbReference type="NCBI Taxonomy" id="46433"/>
    <lineage>
        <taxon>Eukaryota</taxon>
        <taxon>Sar</taxon>
        <taxon>Rhizaria</taxon>
        <taxon>Retaria</taxon>
        <taxon>Foraminifera</taxon>
        <taxon>Monothalamids</taxon>
        <taxon>Reticulomyxidae</taxon>
        <taxon>Reticulomyxa</taxon>
    </lineage>
</organism>
<proteinExistence type="predicted"/>
<dbReference type="Gene3D" id="2.120.10.80">
    <property type="entry name" value="Kelch-type beta propeller"/>
    <property type="match status" value="1"/>
</dbReference>
<reference evidence="1 2" key="1">
    <citation type="journal article" date="2013" name="Curr. Biol.">
        <title>The Genome of the Foraminiferan Reticulomyxa filosa.</title>
        <authorList>
            <person name="Glockner G."/>
            <person name="Hulsmann N."/>
            <person name="Schleicher M."/>
            <person name="Noegel A.A."/>
            <person name="Eichinger L."/>
            <person name="Gallinger C."/>
            <person name="Pawlowski J."/>
            <person name="Sierra R."/>
            <person name="Euteneuer U."/>
            <person name="Pillet L."/>
            <person name="Moustafa A."/>
            <person name="Platzer M."/>
            <person name="Groth M."/>
            <person name="Szafranski K."/>
            <person name="Schliwa M."/>
        </authorList>
    </citation>
    <scope>NUCLEOTIDE SEQUENCE [LARGE SCALE GENOMIC DNA]</scope>
</reference>
<keyword evidence="2" id="KW-1185">Reference proteome</keyword>
<evidence type="ECO:0000313" key="1">
    <source>
        <dbReference type="EMBL" id="ETO21691.1"/>
    </source>
</evidence>
<gene>
    <name evidence="1" type="ORF">RFI_15510</name>
</gene>
<sequence>MMKYRSVWMQEEAKKASNHKNEWNIITGNIIGKYEGYDLSDISPIIGGSQHHLLFFSDNGKNIRVIDIDTLSRLDSLQNDVLPSSENASAWFHALVPLSTNQFFYISTHTNTFVEYNEQKREFVYEVLPPCTFLKSYSKFDCARLDDHIFVFGGYCGGTNILPHIFIYDIHNKLWLQASFQLPSPLSSFSVVAFSVLHRLHFHVIGGEDSQSDAQNTHLLLTQVLHYYTFF</sequence>
<name>X6N6K6_RETFI</name>
<evidence type="ECO:0000313" key="2">
    <source>
        <dbReference type="Proteomes" id="UP000023152"/>
    </source>
</evidence>
<comment type="caution">
    <text evidence="1">The sequence shown here is derived from an EMBL/GenBank/DDBJ whole genome shotgun (WGS) entry which is preliminary data.</text>
</comment>
<dbReference type="Pfam" id="PF01344">
    <property type="entry name" value="Kelch_1"/>
    <property type="match status" value="1"/>
</dbReference>
<dbReference type="EMBL" id="ASPP01011392">
    <property type="protein sequence ID" value="ETO21691.1"/>
    <property type="molecule type" value="Genomic_DNA"/>
</dbReference>
<dbReference type="InterPro" id="IPR006652">
    <property type="entry name" value="Kelch_1"/>
</dbReference>
<protein>
    <submittedName>
        <fullName evidence="1">Uncharacterized protein</fullName>
    </submittedName>
</protein>
<dbReference type="InterPro" id="IPR011043">
    <property type="entry name" value="Gal_Oxase/kelch_b-propeller"/>
</dbReference>
<accession>X6N6K6</accession>